<dbReference type="Proteomes" id="UP000464214">
    <property type="component" value="Chromosome"/>
</dbReference>
<accession>A0A6P1P024</accession>
<sequence>MTDILKSILQQLNFTIAQQESLPVGSFLASFSSSQKEEYFLVLNVASLNPDKWAEEKLDQSLADLVSFWKGHLSGFSKNVSLLVLWQVLSEEEVENSKRFIFELEEDPYDFKKYVLFYTEPELSAFTDKFSEDGYRLEDLQKELNNPNSFESFKSYLKSKAPSAEETFRYFSLLSRIFIKVPILRTTSQHQEVYDLQNAIDSMFRLKGHEVLQQRLLNLDVSILENDPIDKLITKLCDE</sequence>
<dbReference type="Pfam" id="PF20289">
    <property type="entry name" value="MComp1"/>
    <property type="match status" value="1"/>
</dbReference>
<dbReference type="RefSeq" id="WP_160691842.1">
    <property type="nucleotide sequence ID" value="NZ_CP047897.1"/>
</dbReference>
<dbReference type="InterPro" id="IPR046905">
    <property type="entry name" value="ABC-3C_MC1"/>
</dbReference>
<name>A0A6P1P024_9BACT</name>
<dbReference type="KEGG" id="nib:GU926_11105"/>
<reference evidence="1 2" key="1">
    <citation type="submission" date="2020-01" db="EMBL/GenBank/DDBJ databases">
        <authorList>
            <person name="Kim M."/>
        </authorList>
    </citation>
    <scope>NUCLEOTIDE SEQUENCE [LARGE SCALE GENOMIC DNA]</scope>
    <source>
        <strain evidence="1 2">BT10</strain>
    </source>
</reference>
<dbReference type="EMBL" id="CP047897">
    <property type="protein sequence ID" value="QHL87949.1"/>
    <property type="molecule type" value="Genomic_DNA"/>
</dbReference>
<dbReference type="AlphaFoldDB" id="A0A6P1P024"/>
<evidence type="ECO:0000313" key="2">
    <source>
        <dbReference type="Proteomes" id="UP000464214"/>
    </source>
</evidence>
<evidence type="ECO:0000313" key="1">
    <source>
        <dbReference type="EMBL" id="QHL87949.1"/>
    </source>
</evidence>
<proteinExistence type="predicted"/>
<keyword evidence="2" id="KW-1185">Reference proteome</keyword>
<protein>
    <submittedName>
        <fullName evidence="1">Uncharacterized protein</fullName>
    </submittedName>
</protein>
<organism evidence="1 2">
    <name type="scientific">Nibribacter ruber</name>
    <dbReference type="NCBI Taxonomy" id="2698458"/>
    <lineage>
        <taxon>Bacteria</taxon>
        <taxon>Pseudomonadati</taxon>
        <taxon>Bacteroidota</taxon>
        <taxon>Cytophagia</taxon>
        <taxon>Cytophagales</taxon>
        <taxon>Hymenobacteraceae</taxon>
        <taxon>Nibribacter</taxon>
    </lineage>
</organism>
<gene>
    <name evidence="1" type="ORF">GU926_11105</name>
</gene>